<protein>
    <submittedName>
        <fullName evidence="2">Uncharacterized protein</fullName>
    </submittedName>
</protein>
<accession>A0A0J6T318</accession>
<name>A0A0J6T318_9HYPH</name>
<dbReference type="EMBL" id="LABY01000047">
    <property type="protein sequence ID" value="KMO40354.1"/>
    <property type="molecule type" value="Genomic_DNA"/>
</dbReference>
<evidence type="ECO:0000313" key="2">
    <source>
        <dbReference type="EMBL" id="KMO40354.1"/>
    </source>
</evidence>
<gene>
    <name evidence="2" type="ORF">VQ02_07750</name>
</gene>
<reference evidence="2 3" key="1">
    <citation type="submission" date="2015-03" db="EMBL/GenBank/DDBJ databases">
        <title>Genome sequencing of Methylobacterium variabile DSM 16961.</title>
        <authorList>
            <person name="Chaudhry V."/>
            <person name="Patil P.B."/>
        </authorList>
    </citation>
    <scope>NUCLEOTIDE SEQUENCE [LARGE SCALE GENOMIC DNA]</scope>
    <source>
        <strain evidence="2 3">DSM 16961</strain>
    </source>
</reference>
<comment type="caution">
    <text evidence="2">The sequence shown here is derived from an EMBL/GenBank/DDBJ whole genome shotgun (WGS) entry which is preliminary data.</text>
</comment>
<dbReference type="PATRIC" id="fig|298794.3.peg.5912"/>
<dbReference type="Proteomes" id="UP000035955">
    <property type="component" value="Unassembled WGS sequence"/>
</dbReference>
<sequence>MSVERLSSRPGTQLDGGILTCARNEVWSVSLMGAHAHPLHHGHGHDGRGAAQAHQSEAVAPNCG</sequence>
<proteinExistence type="predicted"/>
<evidence type="ECO:0000313" key="3">
    <source>
        <dbReference type="Proteomes" id="UP000035955"/>
    </source>
</evidence>
<feature type="region of interest" description="Disordered" evidence="1">
    <location>
        <begin position="38"/>
        <end position="64"/>
    </location>
</feature>
<dbReference type="AlphaFoldDB" id="A0A0J6T318"/>
<organism evidence="2 3">
    <name type="scientific">Methylobacterium variabile</name>
    <dbReference type="NCBI Taxonomy" id="298794"/>
    <lineage>
        <taxon>Bacteria</taxon>
        <taxon>Pseudomonadati</taxon>
        <taxon>Pseudomonadota</taxon>
        <taxon>Alphaproteobacteria</taxon>
        <taxon>Hyphomicrobiales</taxon>
        <taxon>Methylobacteriaceae</taxon>
        <taxon>Methylobacterium</taxon>
    </lineage>
</organism>
<evidence type="ECO:0000256" key="1">
    <source>
        <dbReference type="SAM" id="MobiDB-lite"/>
    </source>
</evidence>
<keyword evidence="3" id="KW-1185">Reference proteome</keyword>